<evidence type="ECO:0000313" key="3">
    <source>
        <dbReference type="Proteomes" id="UP000815677"/>
    </source>
</evidence>
<reference evidence="2" key="1">
    <citation type="submission" date="2014-09" db="EMBL/GenBank/DDBJ databases">
        <title>Genome sequence of the luminous mushroom Mycena chlorophos for searching fungal bioluminescence genes.</title>
        <authorList>
            <person name="Tanaka Y."/>
            <person name="Kasuga D."/>
            <person name="Oba Y."/>
            <person name="Hase S."/>
            <person name="Sato K."/>
            <person name="Oba Y."/>
            <person name="Sakakibara Y."/>
        </authorList>
    </citation>
    <scope>NUCLEOTIDE SEQUENCE</scope>
</reference>
<accession>A0ABQ0LF64</accession>
<dbReference type="Proteomes" id="UP000815677">
    <property type="component" value="Unassembled WGS sequence"/>
</dbReference>
<feature type="region of interest" description="Disordered" evidence="1">
    <location>
        <begin position="122"/>
        <end position="165"/>
    </location>
</feature>
<keyword evidence="3" id="KW-1185">Reference proteome</keyword>
<protein>
    <submittedName>
        <fullName evidence="2">Uncharacterized protein</fullName>
    </submittedName>
</protein>
<organism evidence="2 3">
    <name type="scientific">Mycena chlorophos</name>
    <name type="common">Agaric fungus</name>
    <name type="synonym">Agaricus chlorophos</name>
    <dbReference type="NCBI Taxonomy" id="658473"/>
    <lineage>
        <taxon>Eukaryota</taxon>
        <taxon>Fungi</taxon>
        <taxon>Dikarya</taxon>
        <taxon>Basidiomycota</taxon>
        <taxon>Agaricomycotina</taxon>
        <taxon>Agaricomycetes</taxon>
        <taxon>Agaricomycetidae</taxon>
        <taxon>Agaricales</taxon>
        <taxon>Marasmiineae</taxon>
        <taxon>Mycenaceae</taxon>
        <taxon>Mycena</taxon>
    </lineage>
</organism>
<evidence type="ECO:0000313" key="2">
    <source>
        <dbReference type="EMBL" id="GAT49680.1"/>
    </source>
</evidence>
<sequence>MEPRADAVPVPTVQQLGILDAPRLLTASMHSRTQAPSLSQYELACRKAAGHAWHRHRYAVFVSDAVAHPPVFVAASESHLLKQVVRDSLMSANSLGLRLAADAGRLVGARTAGRRRAEDCIAGVPGPEEESRRRGRSVAAQVPRRRSRRTHPSADRRLAWGNKPSSTHLRPRSAYFLCVLTARRWRSNARCAVHLAQFRKATYRHGLSESAHGTYDSREPEDES</sequence>
<name>A0ABQ0LF64_MYCCL</name>
<proteinExistence type="predicted"/>
<dbReference type="EMBL" id="DF845749">
    <property type="protein sequence ID" value="GAT49680.1"/>
    <property type="molecule type" value="Genomic_DNA"/>
</dbReference>
<gene>
    <name evidence="2" type="ORF">MCHLO_06975</name>
</gene>
<evidence type="ECO:0000256" key="1">
    <source>
        <dbReference type="SAM" id="MobiDB-lite"/>
    </source>
</evidence>